<dbReference type="Proteomes" id="UP000287651">
    <property type="component" value="Unassembled WGS sequence"/>
</dbReference>
<evidence type="ECO:0000256" key="1">
    <source>
        <dbReference type="ARBA" id="ARBA00023054"/>
    </source>
</evidence>
<gene>
    <name evidence="2" type="ORF">B296_00041565</name>
</gene>
<accession>A0A426X088</accession>
<evidence type="ECO:0000313" key="2">
    <source>
        <dbReference type="EMBL" id="RRT32881.1"/>
    </source>
</evidence>
<dbReference type="PANTHER" id="PTHR31342:SF16">
    <property type="entry name" value="TALIN_MIDDLE DOMAIN-CONTAINING PROTEIN"/>
    <property type="match status" value="1"/>
</dbReference>
<dbReference type="AlphaFoldDB" id="A0A426X088"/>
<proteinExistence type="predicted"/>
<protein>
    <submittedName>
        <fullName evidence="2">Uncharacterized protein</fullName>
    </submittedName>
</protein>
<organism evidence="2 3">
    <name type="scientific">Ensete ventricosum</name>
    <name type="common">Abyssinian banana</name>
    <name type="synonym">Musa ensete</name>
    <dbReference type="NCBI Taxonomy" id="4639"/>
    <lineage>
        <taxon>Eukaryota</taxon>
        <taxon>Viridiplantae</taxon>
        <taxon>Streptophyta</taxon>
        <taxon>Embryophyta</taxon>
        <taxon>Tracheophyta</taxon>
        <taxon>Spermatophyta</taxon>
        <taxon>Magnoliopsida</taxon>
        <taxon>Liliopsida</taxon>
        <taxon>Zingiberales</taxon>
        <taxon>Musaceae</taxon>
        <taxon>Ensete</taxon>
    </lineage>
</organism>
<dbReference type="EMBL" id="AMZH03030460">
    <property type="protein sequence ID" value="RRT32881.1"/>
    <property type="molecule type" value="Genomic_DNA"/>
</dbReference>
<dbReference type="PANTHER" id="PTHR31342">
    <property type="entry name" value="PROTEIN CHUP1, CHLOROPLASTIC"/>
    <property type="match status" value="1"/>
</dbReference>
<keyword evidence="1" id="KW-0175">Coiled coil</keyword>
<evidence type="ECO:0000313" key="3">
    <source>
        <dbReference type="Proteomes" id="UP000287651"/>
    </source>
</evidence>
<reference evidence="2 3" key="1">
    <citation type="journal article" date="2014" name="Agronomy (Basel)">
        <title>A Draft Genome Sequence for Ensete ventricosum, the Drought-Tolerant Tree Against Hunger.</title>
        <authorList>
            <person name="Harrison J."/>
            <person name="Moore K.A."/>
            <person name="Paszkiewicz K."/>
            <person name="Jones T."/>
            <person name="Grant M."/>
            <person name="Ambacheew D."/>
            <person name="Muzemil S."/>
            <person name="Studholme D.J."/>
        </authorList>
    </citation>
    <scope>NUCLEOTIDE SEQUENCE [LARGE SCALE GENOMIC DNA]</scope>
</reference>
<sequence>MRATHLSPTPTPPPSPMVLTGIPWFFGSPRQSGMEMEPVAYAMAIDDSGHVVARFEGFPSKKLETIRMAAALYMKLESVVTTLKGWSLAAPIGQQLAKVECYFNKIKEATEVIERNKEEDSKRFKNHKIEFDFTILVRIKEGMVDLSSDCLEMALKVWKPLV</sequence>
<dbReference type="InterPro" id="IPR040265">
    <property type="entry name" value="CHUP1/IPGA1-like"/>
</dbReference>
<comment type="caution">
    <text evidence="2">The sequence shown here is derived from an EMBL/GenBank/DDBJ whole genome shotgun (WGS) entry which is preliminary data.</text>
</comment>
<name>A0A426X088_ENSVE</name>